<evidence type="ECO:0008006" key="4">
    <source>
        <dbReference type="Google" id="ProtNLM"/>
    </source>
</evidence>
<accession>A0ABR2D3A8</accession>
<feature type="region of interest" description="Disordered" evidence="1">
    <location>
        <begin position="58"/>
        <end position="78"/>
    </location>
</feature>
<name>A0ABR2D3A8_9ROSI</name>
<proteinExistence type="predicted"/>
<comment type="caution">
    <text evidence="2">The sequence shown here is derived from an EMBL/GenBank/DDBJ whole genome shotgun (WGS) entry which is preliminary data.</text>
</comment>
<protein>
    <recommendedName>
        <fullName evidence="4">Zinc knuckle CX2CX4HX4C domain-containing protein</fullName>
    </recommendedName>
</protein>
<keyword evidence="3" id="KW-1185">Reference proteome</keyword>
<evidence type="ECO:0000313" key="2">
    <source>
        <dbReference type="EMBL" id="KAK8529246.1"/>
    </source>
</evidence>
<evidence type="ECO:0000256" key="1">
    <source>
        <dbReference type="SAM" id="MobiDB-lite"/>
    </source>
</evidence>
<evidence type="ECO:0000313" key="3">
    <source>
        <dbReference type="Proteomes" id="UP001472677"/>
    </source>
</evidence>
<sequence length="192" mass="21091">MKCPKRTCDSDDFVQKLEYKGLHQICFKCGVYGNTHEGCGLPLKVEVSGMDDCWNRRRKPHKDDAPRGMVEGSHRVRKAQVPMKHPRYVVEGHAHVGSSSCAPPADITTSSSMQSSQVMVIPTVVGSEPFVRNHVPSIAQVTFPTTRQSELTRGCGCHGCCSYGWNRAIYGYGADRPICGYGGYKCSCECLG</sequence>
<gene>
    <name evidence="2" type="ORF">V6N12_060032</name>
</gene>
<organism evidence="2 3">
    <name type="scientific">Hibiscus sabdariffa</name>
    <name type="common">roselle</name>
    <dbReference type="NCBI Taxonomy" id="183260"/>
    <lineage>
        <taxon>Eukaryota</taxon>
        <taxon>Viridiplantae</taxon>
        <taxon>Streptophyta</taxon>
        <taxon>Embryophyta</taxon>
        <taxon>Tracheophyta</taxon>
        <taxon>Spermatophyta</taxon>
        <taxon>Magnoliopsida</taxon>
        <taxon>eudicotyledons</taxon>
        <taxon>Gunneridae</taxon>
        <taxon>Pentapetalae</taxon>
        <taxon>rosids</taxon>
        <taxon>malvids</taxon>
        <taxon>Malvales</taxon>
        <taxon>Malvaceae</taxon>
        <taxon>Malvoideae</taxon>
        <taxon>Hibiscus</taxon>
    </lineage>
</organism>
<dbReference type="Proteomes" id="UP001472677">
    <property type="component" value="Unassembled WGS sequence"/>
</dbReference>
<dbReference type="EMBL" id="JBBPBM010000036">
    <property type="protein sequence ID" value="KAK8529246.1"/>
    <property type="molecule type" value="Genomic_DNA"/>
</dbReference>
<reference evidence="2 3" key="1">
    <citation type="journal article" date="2024" name="G3 (Bethesda)">
        <title>Genome assembly of Hibiscus sabdariffa L. provides insights into metabolisms of medicinal natural products.</title>
        <authorList>
            <person name="Kim T."/>
        </authorList>
    </citation>
    <scope>NUCLEOTIDE SEQUENCE [LARGE SCALE GENOMIC DNA]</scope>
    <source>
        <strain evidence="2">TK-2024</strain>
        <tissue evidence="2">Old leaves</tissue>
    </source>
</reference>